<name>A0ABU6J852_9BURK</name>
<comment type="caution">
    <text evidence="1">The sequence shown here is derived from an EMBL/GenBank/DDBJ whole genome shotgun (WGS) entry which is preliminary data.</text>
</comment>
<sequence length="77" mass="8784">MQIETIGKYQLHLLGQEMPGGREWDPFVTILKFDDAAGDFRCVVEKRRASDTPAPSYEEAIELARRFGTALLQRETL</sequence>
<dbReference type="Proteomes" id="UP001352263">
    <property type="component" value="Unassembled WGS sequence"/>
</dbReference>
<evidence type="ECO:0000313" key="1">
    <source>
        <dbReference type="EMBL" id="MEC4719601.1"/>
    </source>
</evidence>
<organism evidence="1 2">
    <name type="scientific">Noviherbaspirillum album</name>
    <dbReference type="NCBI Taxonomy" id="3080276"/>
    <lineage>
        <taxon>Bacteria</taxon>
        <taxon>Pseudomonadati</taxon>
        <taxon>Pseudomonadota</taxon>
        <taxon>Betaproteobacteria</taxon>
        <taxon>Burkholderiales</taxon>
        <taxon>Oxalobacteraceae</taxon>
        <taxon>Noviherbaspirillum</taxon>
    </lineage>
</organism>
<proteinExistence type="predicted"/>
<dbReference type="EMBL" id="JAWIIV010000007">
    <property type="protein sequence ID" value="MEC4719601.1"/>
    <property type="molecule type" value="Genomic_DNA"/>
</dbReference>
<evidence type="ECO:0000313" key="2">
    <source>
        <dbReference type="Proteomes" id="UP001352263"/>
    </source>
</evidence>
<accession>A0ABU6J852</accession>
<reference evidence="1 2" key="1">
    <citation type="submission" date="2023-10" db="EMBL/GenBank/DDBJ databases">
        <title>Noviherbaspirillum sp. CPCC 100848 genome assembly.</title>
        <authorList>
            <person name="Li X.Y."/>
            <person name="Fang X.M."/>
        </authorList>
    </citation>
    <scope>NUCLEOTIDE SEQUENCE [LARGE SCALE GENOMIC DNA]</scope>
    <source>
        <strain evidence="1 2">CPCC 100848</strain>
    </source>
</reference>
<keyword evidence="2" id="KW-1185">Reference proteome</keyword>
<protein>
    <submittedName>
        <fullName evidence="1">Uncharacterized protein</fullName>
    </submittedName>
</protein>
<dbReference type="RefSeq" id="WP_326506315.1">
    <property type="nucleotide sequence ID" value="NZ_JAWIIV010000007.1"/>
</dbReference>
<gene>
    <name evidence="1" type="ORF">RY831_10615</name>
</gene>